<evidence type="ECO:0000256" key="7">
    <source>
        <dbReference type="ARBA" id="ARBA00033367"/>
    </source>
</evidence>
<dbReference type="SUPFAM" id="SSF75005">
    <property type="entry name" value="Arabinanase/levansucrase/invertase"/>
    <property type="match status" value="1"/>
</dbReference>
<dbReference type="Gene3D" id="2.60.120.560">
    <property type="entry name" value="Exo-inulinase, domain 1"/>
    <property type="match status" value="1"/>
</dbReference>
<protein>
    <recommendedName>
        <fullName evidence="4 8">Sucrose-6-phosphate hydrolase</fullName>
        <ecNumber evidence="3 8">3.2.1.26</ecNumber>
    </recommendedName>
    <alternativeName>
        <fullName evidence="7 9">Invertase</fullName>
    </alternativeName>
</protein>
<dbReference type="InterPro" id="IPR051214">
    <property type="entry name" value="GH32_Enzymes"/>
</dbReference>
<dbReference type="InterPro" id="IPR013148">
    <property type="entry name" value="Glyco_hydro_32_N"/>
</dbReference>
<dbReference type="NCBIfam" id="TIGR01322">
    <property type="entry name" value="scrB_fam"/>
    <property type="match status" value="1"/>
</dbReference>
<comment type="function">
    <text evidence="9">Enables the bacterium to metabolize sucrose as a sole carbon source.</text>
</comment>
<keyword evidence="9" id="KW-0119">Carbohydrate metabolism</keyword>
<dbReference type="SMART" id="SM00640">
    <property type="entry name" value="Glyco_32"/>
    <property type="match status" value="1"/>
</dbReference>
<dbReference type="PANTHER" id="PTHR43101:SF1">
    <property type="entry name" value="BETA-FRUCTOSIDASE"/>
    <property type="match status" value="1"/>
</dbReference>
<evidence type="ECO:0000256" key="4">
    <source>
        <dbReference type="ARBA" id="ARBA00019623"/>
    </source>
</evidence>
<dbReference type="InterPro" id="IPR023296">
    <property type="entry name" value="Glyco_hydro_beta-prop_sf"/>
</dbReference>
<reference evidence="12 13" key="1">
    <citation type="journal article" date="2019" name="Int. J. Syst. Evol. Microbiol.">
        <title>The Global Catalogue of Microorganisms (GCM) 10K type strain sequencing project: providing services to taxonomists for standard genome sequencing and annotation.</title>
        <authorList>
            <consortium name="The Broad Institute Genomics Platform"/>
            <consortium name="The Broad Institute Genome Sequencing Center for Infectious Disease"/>
            <person name="Wu L."/>
            <person name="Ma J."/>
        </authorList>
    </citation>
    <scope>NUCLEOTIDE SEQUENCE [LARGE SCALE GENOMIC DNA]</scope>
    <source>
        <strain evidence="12 13">JCM 9731</strain>
    </source>
</reference>
<dbReference type="SUPFAM" id="SSF49899">
    <property type="entry name" value="Concanavalin A-like lectins/glucanases"/>
    <property type="match status" value="1"/>
</dbReference>
<evidence type="ECO:0000256" key="9">
    <source>
        <dbReference type="RuleBase" id="RU365015"/>
    </source>
</evidence>
<dbReference type="CDD" id="cd18623">
    <property type="entry name" value="GH32_ScrB-like"/>
    <property type="match status" value="1"/>
</dbReference>
<keyword evidence="5 8" id="KW-0378">Hydrolase</keyword>
<comment type="similarity">
    <text evidence="2 8">Belongs to the glycosyl hydrolase 32 family.</text>
</comment>
<name>A0ABN0WKC5_9BACI</name>
<evidence type="ECO:0000256" key="2">
    <source>
        <dbReference type="ARBA" id="ARBA00009902"/>
    </source>
</evidence>
<evidence type="ECO:0000259" key="10">
    <source>
        <dbReference type="Pfam" id="PF00251"/>
    </source>
</evidence>
<gene>
    <name evidence="12" type="primary">sacA</name>
    <name evidence="12" type="ORF">GCM10008967_33380</name>
</gene>
<sequence length="479" mass="55399">MKDQENNLIRKAYEEIKKKQHLVKKDPYRLKFHIMPPVGLLNDPNGWIDYKGRYHLFYQWNPFKTAHGAKFWGHYSSVDLVHWETEPIALAPSDWYDKNGCYSGSAIEHQGKMYLFYTGNVKDDNGNRETYQCLAISDDGVTFEKHGPVIHLPEGYTAHFRDPKVWKHGDQWFMIIGAQTVEEKGVAVLFSSKDLWNWNHIGPIAGNGLQQLEDFGYMWECPDLFSMGDKDVLIVSPQGLEPKGDLYQNIFQTGYLVGKLDYQSGVFKHGSFIELDRGFDFYAPQSTLDHKGRRILFGWMGMADNEENAHPTVQHEWVHALTLPRELVLQNNKLYQKPVSELTMLRDELHSFPDYKLEGDHVALPGVDGIIMELNIDQLQVDEKFEIQFRHAAILQIHPKINKVSLGRKKFNSTDYEYRHCSISNVGSLDVYLDTSSIEVFINGGEEVFSARFYPDPENEEILFSGKAEFHLKKWDLKI</sequence>
<comment type="caution">
    <text evidence="12">The sequence shown here is derived from an EMBL/GenBank/DDBJ whole genome shotgun (WGS) entry which is preliminary data.</text>
</comment>
<comment type="pathway">
    <text evidence="1 9">Glycan biosynthesis; sucrose metabolism.</text>
</comment>
<dbReference type="EMBL" id="BAAADJ010000058">
    <property type="protein sequence ID" value="GAA0340346.1"/>
    <property type="molecule type" value="Genomic_DNA"/>
</dbReference>
<keyword evidence="13" id="KW-1185">Reference proteome</keyword>
<dbReference type="GO" id="GO:0016787">
    <property type="term" value="F:hydrolase activity"/>
    <property type="evidence" value="ECO:0007669"/>
    <property type="project" value="UniProtKB-KW"/>
</dbReference>
<evidence type="ECO:0000256" key="6">
    <source>
        <dbReference type="ARBA" id="ARBA00023295"/>
    </source>
</evidence>
<evidence type="ECO:0000256" key="3">
    <source>
        <dbReference type="ARBA" id="ARBA00012758"/>
    </source>
</evidence>
<dbReference type="Pfam" id="PF00251">
    <property type="entry name" value="Glyco_hydro_32N"/>
    <property type="match status" value="1"/>
</dbReference>
<dbReference type="InterPro" id="IPR013320">
    <property type="entry name" value="ConA-like_dom_sf"/>
</dbReference>
<dbReference type="Gene3D" id="2.115.10.20">
    <property type="entry name" value="Glycosyl hydrolase domain, family 43"/>
    <property type="match status" value="1"/>
</dbReference>
<dbReference type="PANTHER" id="PTHR43101">
    <property type="entry name" value="BETA-FRUCTOSIDASE"/>
    <property type="match status" value="1"/>
</dbReference>
<evidence type="ECO:0000313" key="13">
    <source>
        <dbReference type="Proteomes" id="UP001500782"/>
    </source>
</evidence>
<comment type="subcellular location">
    <subcellularLocation>
        <location evidence="9">Cytoplasm</location>
    </subcellularLocation>
</comment>
<dbReference type="InterPro" id="IPR001362">
    <property type="entry name" value="Glyco_hydro_32"/>
</dbReference>
<feature type="domain" description="Glycosyl hydrolase family 32 N-terminal" evidence="10">
    <location>
        <begin position="33"/>
        <end position="338"/>
    </location>
</feature>
<keyword evidence="6 8" id="KW-0326">Glycosidase</keyword>
<dbReference type="InterPro" id="IPR006232">
    <property type="entry name" value="Suc6P_hydrolase"/>
</dbReference>
<evidence type="ECO:0000259" key="11">
    <source>
        <dbReference type="Pfam" id="PF08244"/>
    </source>
</evidence>
<evidence type="ECO:0000313" key="12">
    <source>
        <dbReference type="EMBL" id="GAA0340346.1"/>
    </source>
</evidence>
<organism evidence="12 13">
    <name type="scientific">Bacillus carboniphilus</name>
    <dbReference type="NCBI Taxonomy" id="86663"/>
    <lineage>
        <taxon>Bacteria</taxon>
        <taxon>Bacillati</taxon>
        <taxon>Bacillota</taxon>
        <taxon>Bacilli</taxon>
        <taxon>Bacillales</taxon>
        <taxon>Bacillaceae</taxon>
        <taxon>Bacillus</taxon>
    </lineage>
</organism>
<dbReference type="PROSITE" id="PS00609">
    <property type="entry name" value="GLYCOSYL_HYDROL_F32"/>
    <property type="match status" value="1"/>
</dbReference>
<feature type="domain" description="Glycosyl hydrolase family 32 C-terminal" evidence="11">
    <location>
        <begin position="399"/>
        <end position="469"/>
    </location>
</feature>
<proteinExistence type="inferred from homology"/>
<dbReference type="Proteomes" id="UP001500782">
    <property type="component" value="Unassembled WGS sequence"/>
</dbReference>
<dbReference type="InterPro" id="IPR013189">
    <property type="entry name" value="Glyco_hydro_32_C"/>
</dbReference>
<dbReference type="InterPro" id="IPR018053">
    <property type="entry name" value="Glyco_hydro_32_AS"/>
</dbReference>
<evidence type="ECO:0000256" key="8">
    <source>
        <dbReference type="RuleBase" id="RU362110"/>
    </source>
</evidence>
<evidence type="ECO:0000256" key="5">
    <source>
        <dbReference type="ARBA" id="ARBA00022801"/>
    </source>
</evidence>
<dbReference type="Pfam" id="PF08244">
    <property type="entry name" value="Glyco_hydro_32C"/>
    <property type="match status" value="1"/>
</dbReference>
<dbReference type="RefSeq" id="WP_343801472.1">
    <property type="nucleotide sequence ID" value="NZ_BAAADJ010000058.1"/>
</dbReference>
<keyword evidence="9" id="KW-0963">Cytoplasm</keyword>
<comment type="catalytic activity">
    <reaction evidence="8">
        <text>Hydrolysis of terminal non-reducing beta-D-fructofuranoside residues in beta-D-fructofuranosides.</text>
        <dbReference type="EC" id="3.2.1.26"/>
    </reaction>
</comment>
<evidence type="ECO:0000256" key="1">
    <source>
        <dbReference type="ARBA" id="ARBA00004914"/>
    </source>
</evidence>
<dbReference type="EC" id="3.2.1.26" evidence="3 8"/>
<accession>A0ABN0WKC5</accession>